<name>A0A4P6MQR8_9BACT</name>
<evidence type="ECO:0000313" key="5">
    <source>
        <dbReference type="Proteomes" id="UP000289326"/>
    </source>
</evidence>
<proteinExistence type="predicted"/>
<evidence type="ECO:0000313" key="4">
    <source>
        <dbReference type="EMBL" id="QBF34409.1"/>
    </source>
</evidence>
<feature type="coiled-coil region" evidence="1">
    <location>
        <begin position="875"/>
        <end position="902"/>
    </location>
</feature>
<dbReference type="EMBL" id="CP034841">
    <property type="protein sequence ID" value="QBF34409.1"/>
    <property type="molecule type" value="Genomic_DNA"/>
</dbReference>
<feature type="coiled-coil region" evidence="1">
    <location>
        <begin position="707"/>
        <end position="759"/>
    </location>
</feature>
<feature type="signal peptide" evidence="3">
    <location>
        <begin position="1"/>
        <end position="28"/>
    </location>
</feature>
<dbReference type="Proteomes" id="UP000289326">
    <property type="component" value="Chromosome"/>
</dbReference>
<gene>
    <name evidence="4" type="ORF">EG856_00465</name>
</gene>
<feature type="region of interest" description="Disordered" evidence="2">
    <location>
        <begin position="1399"/>
        <end position="1419"/>
    </location>
</feature>
<feature type="coiled-coil region" evidence="1">
    <location>
        <begin position="1027"/>
        <end position="1054"/>
    </location>
</feature>
<keyword evidence="3" id="KW-0732">Signal</keyword>
<accession>A0A4P6MQR8</accession>
<dbReference type="OrthoDB" id="393197at2"/>
<keyword evidence="5" id="KW-1185">Reference proteome</keyword>
<evidence type="ECO:0000256" key="1">
    <source>
        <dbReference type="SAM" id="Coils"/>
    </source>
</evidence>
<feature type="coiled-coil region" evidence="1">
    <location>
        <begin position="631"/>
        <end position="683"/>
    </location>
</feature>
<feature type="coiled-coil region" evidence="1">
    <location>
        <begin position="1297"/>
        <end position="1384"/>
    </location>
</feature>
<reference evidence="4 5" key="1">
    <citation type="submission" date="2019-01" db="EMBL/GenBank/DDBJ databases">
        <title>Complete sequence and annotation of the Mycoplasma phocirhinis strain 852T genome.</title>
        <authorList>
            <person name="Frasca S.Jr."/>
            <person name="Kutish G.F."/>
            <person name="Castellanos Gell J."/>
            <person name="Michaels D.L."/>
            <person name="Brown D.R."/>
        </authorList>
    </citation>
    <scope>NUCLEOTIDE SEQUENCE [LARGE SCALE GENOMIC DNA]</scope>
    <source>
        <strain evidence="4 5">852</strain>
    </source>
</reference>
<feature type="chain" id="PRO_5020437983" description="ECM-binding protein homolog" evidence="3">
    <location>
        <begin position="29"/>
        <end position="2915"/>
    </location>
</feature>
<keyword evidence="1" id="KW-0175">Coiled coil</keyword>
<dbReference type="KEGG" id="mphi:EG856_00465"/>
<evidence type="ECO:0000256" key="2">
    <source>
        <dbReference type="SAM" id="MobiDB-lite"/>
    </source>
</evidence>
<dbReference type="RefSeq" id="WP_130429187.1">
    <property type="nucleotide sequence ID" value="NZ_CP034841.1"/>
</dbReference>
<evidence type="ECO:0008006" key="6">
    <source>
        <dbReference type="Google" id="ProtNLM"/>
    </source>
</evidence>
<evidence type="ECO:0000256" key="3">
    <source>
        <dbReference type="SAM" id="SignalP"/>
    </source>
</evidence>
<protein>
    <recommendedName>
        <fullName evidence="6">ECM-binding protein homolog</fullName>
    </recommendedName>
</protein>
<sequence>MPQKTKNKKKKVVLAALLSTAIPAGVLALTVPLLHTSTDVITDYEILSYEQLEDVTKFALQTLKSNKNLDKNSVEELQKAINYSRQLAQSRLNSNNTDLNALITNSLNHRNKINFLIPKLLYKNAKTKSDKDLAIEQFKKLITVMDLQDEFEFILKQNKPVEEFLKDVEAIISKQNSITFAFELDANVFQLGNTTKLNRLHLGSKINQLKNINNFIFTRLKQNTITRDAINVYHEFFKNEANNLYSNETGNNTQSINKLLSQIREAKRQISLTSLDQEIKDQINNELDALELFVNSNTIDLNTTIIDDNKTAYDLISDYISSITSKSADYFKSNVELVNTFKLQIEQYTKKSQNFAAVFRDKFKNLLNDANKYLNEQKFEDIQQVYSNFNKNINSIQIANELYKSIKLRLDDLKIQEDKESIEKELNELKYTDFFDFIPQLNKLSADIDTIKLIKDFLKLNTEILKSQIDFSIKNADLFSTNQELKSIQDALKTLQSLDSNNLSNSQLALNFETLLNAERVHNKKELANLLPKLNSEFAKTTIGSDLVNRWNSIKQNLISYTQDFSTSTRQELASYELNNGSLENIGAAQKAFSMLQEAKLSNRVNAIKNETKNTLTLVETEFGNGDNPVKEELIKKIKEIATKAQLIQQDNSLDTQTKNMLLAKLEAEHQIYRNKISEIKTLGIESDEAKNIIDSVKNNEQVKIYLAKELKLIKDLRQQAEDALNNPIDPSVNLSEIQRQLNAALKDFGDKKNELEGQSAAAAINRLLNDVFSTQRQPGEEQTPAEAKLSQALNKLQQETNQISDDQNKSEVEKNNERQKVVNKMVILRDAIQATSSLEVNTRNLESDYKRAVIATAELRKQADSNLFKDVASNDQFKQAVSELESENNKIQTKINDLKNIIDHQLYDPLIHNKAWLNQKNREIANARKQIEINVSIAKLKKEQLLLSQNKIIAVELNNSADIASEPFASLVKDTELFERLKNEAMNTVDTKNTQIADLNTQLSAKQAQLEQLWKDSVNLTDEHQINQNQMKIEQLEAEVNAIQSEVRDAYVAAEISANSAAVKLAQKQPLLEKLKQAALIYDKLDKAKYPELAKNLLDVINQNRAGINDSNGVVNTKIARIDTMLSKIDASKEAKDEIVKLQNVQNDQFKGDDKTPRVIFADLDTQIAMLIREQQAVLDDSNSTNAQLLQAKNILKNALTSFYNKKSDLNNQFDTAKNELNSSLQEYINQEANDQFATYKANDAQNGSYIQKLKLDYENLINKTAPNTGEQSPFDKTTLVDFKNIKNKIELAFSKDKFNNKKAKLQAKIDEFKAKLNQEPTLNLTDVNPVEKLEQLLTKLDENVNDANTDSVNDVIRQSAKLDSLEDLLNEQQKVVAKIKKLPDDDSNKSFLIEAYQDSSPLTQNQEPSASNPNSDSIDAKRAALVSKYAEASSFDDLKDEQKSEITDVKQQLGRALTSANADQNAKSAVDTLLDKYLADVDAIQRSDEQHKGDDKKAIVEIGNKVKVVKANIDNVVDFAKFIKNSEDNTNALPNVEGVLADGVREFATKLREKINDAKTKYTDFAQFPTLKQEIQSLVKRRQEYQKLNTDLTSLKSKVEAQNYKLGIGNSNEPTTKKEQFKSFVAKLIDYGMSENIKNDSIQISLLNSIILNADSLLSLQIEKLQNYDKTQWTYDNVQYGFEADQKNIGQAVLNSVPSVPNGDFNSSELTNLINASKQNLNNEFDEAQNLYSTRKLSLDKIKQLLDNETTQLNSFNNAGTKYDELKKDQLIFFKDQLTKVKDVILPNNISQIEIIEDNTTKAHELLALYIDLANAVNEAKTKVDQIQAITATKTQNLTEIANLITTDYESINKTSAVNVSDNYYFNQLNKLDIIQKTQNLISLTAKAQLLIKHNEKVNQIEAETIDSDQNRNNELKQPLKAILASLISDLANYVVINTDTIDTLTSKYLSGGSNSFDVALANTKKLNEAIKKAESFNGKANTTYYDKETQLMKDLYDRLQTITNVANVNIKESFNYPTPHDEANKLQSIYDIENSIDGIIARLKAQKNREIRQVLSEINVIDEYLKQTYTTSNTPEQQDFKNLAIRSQANNQDQTLANLMTSNENIISAKEKMRAQKEAIINYEKNRLKVMKERLQPYVQFLSAQSYSNGSTTETLDSQKANKLVKYLGLMSLLGGFKNDLDQFNIVHDSTSNESNFILRTKELRNLYNKLEDDYSTIKVISKTSIELLKTQINNFNEQLKTGSTSQANLYDLVKKIADKNSSFSMIETKISALNTANAAIVTDLSTLDVKKYDSIDHNQPNNTSQSEIQSEFNNYISATKGILEAIEKSDDLIYGTGNEDASALQGNYNQFIAKRTMEQMLKLIAGDNYRLNDNSNIPFADIISTYASIYESLKNSNQNPANAELAKKDDLSISNKVSTLLSVYRPTVSLLEWINVESNKQFFFNYLFNNDAANVRNNIVPNTDVLLETVIEKVKAEDSNNSKLELEVTNIPQFLDQFDKFLFLKDVNSQNNNYKIYNSDNVHIYITRANTTDEWVPTILQSDTSIKKTKFNIKVKYIKPTTNDNFFNDVTDFEIKFNDVWVTFNTLKELRITKKDFYKDPSGTAEENKAYSENKVLFEASKPGWNNKTFSTSLLSRILKGGQNYQNDNSLPYFREDVSFSSDQWDKAIKNEIPKPDNVNTLSLKQILDGNFDSNSDLSTSSPDLKLKIKFKEDIDGLLVDLNNTTNLHWKMPKIGNKQFMYWVQNGSDLTQTNPNFNSFIPFFVAIPIISTTGDYYGVLYRVWESKAEVDFNSTVDFGYKYIQPPNIVQDWKVYLPLESSTDKSLQKLLKTSIENDSQLNGITDPETLRALKANIFAQNFLIRYNDKKQYPHNTYVQRYGGVKFYGPELDNALERFEIYLTLHDKKERGN</sequence>
<organism evidence="4 5">
    <name type="scientific">Mycoplasmopsis phocirhinis</name>
    <dbReference type="NCBI Taxonomy" id="142650"/>
    <lineage>
        <taxon>Bacteria</taxon>
        <taxon>Bacillati</taxon>
        <taxon>Mycoplasmatota</taxon>
        <taxon>Mycoplasmoidales</taxon>
        <taxon>Metamycoplasmataceae</taxon>
        <taxon>Mycoplasmopsis</taxon>
    </lineage>
</organism>